<evidence type="ECO:0000256" key="2">
    <source>
        <dbReference type="ARBA" id="ARBA00022692"/>
    </source>
</evidence>
<evidence type="ECO:0000259" key="6">
    <source>
        <dbReference type="PROSITE" id="PS50262"/>
    </source>
</evidence>
<dbReference type="CDD" id="cd14978">
    <property type="entry name" value="7tmA_FMRFamide_R-like"/>
    <property type="match status" value="1"/>
</dbReference>
<feature type="transmembrane region" description="Helical" evidence="5">
    <location>
        <begin position="59"/>
        <end position="77"/>
    </location>
</feature>
<feature type="domain" description="G-protein coupled receptors family 1 profile" evidence="6">
    <location>
        <begin position="39"/>
        <end position="327"/>
    </location>
</feature>
<dbReference type="PANTHER" id="PTHR47164:SF2">
    <property type="entry name" value="G-PROTEIN COUPLED RECEPTORS FAMILY 1 PROFILE DOMAIN-CONTAINING PROTEIN"/>
    <property type="match status" value="1"/>
</dbReference>
<dbReference type="HOGENOM" id="CLU_043715_0_1_1"/>
<feature type="transmembrane region" description="Helical" evidence="5">
    <location>
        <begin position="28"/>
        <end position="47"/>
    </location>
</feature>
<dbReference type="Proteomes" id="UP000001940">
    <property type="component" value="Chromosome V"/>
</dbReference>
<evidence type="ECO:0000313" key="8">
    <source>
        <dbReference type="Proteomes" id="UP000001940"/>
    </source>
</evidence>
<dbReference type="Pfam" id="PF10324">
    <property type="entry name" value="7TM_GPCR_Srw"/>
    <property type="match status" value="1"/>
</dbReference>
<dbReference type="InterPro" id="IPR000276">
    <property type="entry name" value="GPCR_Rhodpsn"/>
</dbReference>
<dbReference type="GO" id="GO:0008528">
    <property type="term" value="F:G protein-coupled peptide receptor activity"/>
    <property type="evidence" value="ECO:0007669"/>
    <property type="project" value="InterPro"/>
</dbReference>
<feature type="transmembrane region" description="Helical" evidence="5">
    <location>
        <begin position="270"/>
        <end position="291"/>
    </location>
</feature>
<accession>O44573</accession>
<proteinExistence type="predicted"/>
<dbReference type="EMBL" id="BX284605">
    <property type="protein sequence ID" value="CCD74366.1"/>
    <property type="molecule type" value="Genomic_DNA"/>
</dbReference>
<reference evidence="7 8" key="1">
    <citation type="journal article" date="1998" name="Science">
        <title>Genome sequence of the nematode C. elegans: a platform for investigating biology.</title>
        <authorList>
            <consortium name="The C. elegans sequencing consortium"/>
            <person name="Sulson J.E."/>
            <person name="Waterston R."/>
        </authorList>
    </citation>
    <scope>NUCLEOTIDE SEQUENCE [LARGE SCALE GENOMIC DNA]</scope>
    <source>
        <strain evidence="7 8">Bristol N2</strain>
    </source>
</reference>
<keyword evidence="8" id="KW-1185">Reference proteome</keyword>
<dbReference type="RefSeq" id="NP_503489.2">
    <property type="nucleotide sequence ID" value="NM_071088.4"/>
</dbReference>
<evidence type="ECO:0000256" key="5">
    <source>
        <dbReference type="SAM" id="Phobius"/>
    </source>
</evidence>
<dbReference type="OrthoDB" id="5818531at2759"/>
<dbReference type="PhylomeDB" id="O44573"/>
<gene>
    <name evidence="7 9" type="primary">srw-103</name>
    <name evidence="7" type="ORF">CELE_ZK697.5</name>
    <name evidence="9" type="ORF">ZK697.5</name>
</gene>
<dbReference type="SUPFAM" id="SSF81321">
    <property type="entry name" value="Family A G protein-coupled receptor-like"/>
    <property type="match status" value="1"/>
</dbReference>
<name>O44573_CAEEL</name>
<dbReference type="AlphaFoldDB" id="O44573"/>
<sequence length="368" mass="41862">MSSPFVDYENLEDVQEVVSGIGYHIHRANFILSLISVLVNLAHITILCRKSMRTSATNVILIGLSISDMCIVMTTVYKHLFMIDFENSDCMTSSLRWKIYVDMTVWSIQIHFRRCVSWLGVLMATVRFVIVKKMTTSRFGNWSKPKVGWYMILVVSCISALQTAFYQSRWMVVENRSIPLPVNCALYQKISRRVQFSVMLNDFFNSDDQFVLRSYLTVDAVVTKFIPCVAFSILTVLLLHALQKLKKSGESIGRKTGSTNEDKKDLSTKLIIFMTISFLIIEAPLGVIYLVKACYDRNDAISILSSDFVVYFSMLVTVNSIIHPIFCILMSSQYRDTIRKMLGVTKKTKIASQKNKTSGVSIQGIQMT</sequence>
<evidence type="ECO:0000313" key="9">
    <source>
        <dbReference type="WormBase" id="ZK697.5"/>
    </source>
</evidence>
<organism evidence="7 8">
    <name type="scientific">Caenorhabditis elegans</name>
    <dbReference type="NCBI Taxonomy" id="6239"/>
    <lineage>
        <taxon>Eukaryota</taxon>
        <taxon>Metazoa</taxon>
        <taxon>Ecdysozoa</taxon>
        <taxon>Nematoda</taxon>
        <taxon>Chromadorea</taxon>
        <taxon>Rhabditida</taxon>
        <taxon>Rhabditina</taxon>
        <taxon>Rhabditomorpha</taxon>
        <taxon>Rhabditoidea</taxon>
        <taxon>Rhabditidae</taxon>
        <taxon>Peloderinae</taxon>
        <taxon>Caenorhabditis</taxon>
    </lineage>
</organism>
<dbReference type="PRINTS" id="PR00237">
    <property type="entry name" value="GPCRRHODOPSN"/>
</dbReference>
<feature type="transmembrane region" description="Helical" evidence="5">
    <location>
        <begin position="221"/>
        <end position="242"/>
    </location>
</feature>
<keyword evidence="3 5" id="KW-1133">Transmembrane helix</keyword>
<keyword evidence="2 5" id="KW-0812">Transmembrane</keyword>
<keyword evidence="7" id="KW-0675">Receptor</keyword>
<dbReference type="KEGG" id="cel:CELE_ZK697.5"/>
<keyword evidence="4 5" id="KW-0472">Membrane</keyword>
<dbReference type="GO" id="GO:0016020">
    <property type="term" value="C:membrane"/>
    <property type="evidence" value="ECO:0007669"/>
    <property type="project" value="UniProtKB-SubCell"/>
</dbReference>
<evidence type="ECO:0000313" key="7">
    <source>
        <dbReference type="EMBL" id="CCD74366.1"/>
    </source>
</evidence>
<evidence type="ECO:0000256" key="1">
    <source>
        <dbReference type="ARBA" id="ARBA00004370"/>
    </source>
</evidence>
<dbReference type="PROSITE" id="PS50262">
    <property type="entry name" value="G_PROTEIN_RECEP_F1_2"/>
    <property type="match status" value="1"/>
</dbReference>
<dbReference type="WormBase" id="ZK697.5">
    <property type="protein sequence ID" value="CE34150"/>
    <property type="gene ID" value="WBGene00005850"/>
    <property type="gene designation" value="srw-103"/>
</dbReference>
<feature type="transmembrane region" description="Helical" evidence="5">
    <location>
        <begin position="116"/>
        <end position="135"/>
    </location>
</feature>
<evidence type="ECO:0000256" key="4">
    <source>
        <dbReference type="ARBA" id="ARBA00023136"/>
    </source>
</evidence>
<dbReference type="OMA" id="RWMVVEN"/>
<dbReference type="PIR" id="E88956">
    <property type="entry name" value="E88956"/>
</dbReference>
<dbReference type="InParanoid" id="O44573"/>
<feature type="transmembrane region" description="Helical" evidence="5">
    <location>
        <begin position="311"/>
        <end position="331"/>
    </location>
</feature>
<dbReference type="eggNOG" id="ENOG502TH18">
    <property type="taxonomic scope" value="Eukaryota"/>
</dbReference>
<feature type="transmembrane region" description="Helical" evidence="5">
    <location>
        <begin position="147"/>
        <end position="166"/>
    </location>
</feature>
<dbReference type="GeneID" id="191411"/>
<dbReference type="InterPro" id="IPR017452">
    <property type="entry name" value="GPCR_Rhodpsn_7TM"/>
</dbReference>
<comment type="subcellular location">
    <subcellularLocation>
        <location evidence="1">Membrane</location>
    </subcellularLocation>
</comment>
<protein>
    <submittedName>
        <fullName evidence="7">G-protein coupled receptors family 1 profile domain-containing protein</fullName>
    </submittedName>
</protein>
<dbReference type="AGR" id="WB:WBGene00005850"/>
<dbReference type="PANTHER" id="PTHR47164">
    <property type="entry name" value="SERPENTINE RECEPTOR, CLASS W-RELATED"/>
    <property type="match status" value="1"/>
</dbReference>
<evidence type="ECO:0000256" key="3">
    <source>
        <dbReference type="ARBA" id="ARBA00022989"/>
    </source>
</evidence>
<dbReference type="InterPro" id="IPR019427">
    <property type="entry name" value="7TM_GPCR_serpentine_rcpt_Srw"/>
</dbReference>
<dbReference type="PaxDb" id="6239-ZK697.5"/>
<dbReference type="UCSC" id="ZK697.5">
    <property type="organism name" value="c. elegans"/>
</dbReference>
<dbReference type="Gene3D" id="1.20.1070.10">
    <property type="entry name" value="Rhodopsin 7-helix transmembrane proteins"/>
    <property type="match status" value="1"/>
</dbReference>
<dbReference type="CTD" id="191411"/>
<dbReference type="SMR" id="O44573"/>